<dbReference type="GO" id="GO:0006325">
    <property type="term" value="P:chromatin organization"/>
    <property type="evidence" value="ECO:0007669"/>
    <property type="project" value="UniProtKB-KW"/>
</dbReference>
<accession>A0A914BH60</accession>
<dbReference type="Gene3D" id="3.30.40.10">
    <property type="entry name" value="Zinc/RING finger domain, C3HC4 (zinc finger)"/>
    <property type="match status" value="1"/>
</dbReference>
<keyword evidence="5" id="KW-0227">DNA damage</keyword>
<organism evidence="18 19">
    <name type="scientific">Patiria miniata</name>
    <name type="common">Bat star</name>
    <name type="synonym">Asterina miniata</name>
    <dbReference type="NCBI Taxonomy" id="46514"/>
    <lineage>
        <taxon>Eukaryota</taxon>
        <taxon>Metazoa</taxon>
        <taxon>Echinodermata</taxon>
        <taxon>Eleutherozoa</taxon>
        <taxon>Asterozoa</taxon>
        <taxon>Asteroidea</taxon>
        <taxon>Valvatacea</taxon>
        <taxon>Valvatida</taxon>
        <taxon>Asterinidae</taxon>
        <taxon>Patiria</taxon>
    </lineage>
</organism>
<evidence type="ECO:0000256" key="1">
    <source>
        <dbReference type="ARBA" id="ARBA00005797"/>
    </source>
</evidence>
<dbReference type="InterPro" id="IPR036875">
    <property type="entry name" value="Znf_CCHC_sf"/>
</dbReference>
<evidence type="ECO:0000256" key="6">
    <source>
        <dbReference type="ARBA" id="ARBA00022771"/>
    </source>
</evidence>
<dbReference type="Gene3D" id="2.60.200.20">
    <property type="match status" value="1"/>
</dbReference>
<dbReference type="SUPFAM" id="SSF57756">
    <property type="entry name" value="Retrovirus zinc finger-like domains"/>
    <property type="match status" value="1"/>
</dbReference>
<dbReference type="InterPro" id="IPR001841">
    <property type="entry name" value="Znf_RING"/>
</dbReference>
<evidence type="ECO:0000256" key="4">
    <source>
        <dbReference type="ARBA" id="ARBA00022723"/>
    </source>
</evidence>
<evidence type="ECO:0000256" key="9">
    <source>
        <dbReference type="ARBA" id="ARBA00022853"/>
    </source>
</evidence>
<keyword evidence="13" id="KW-0175">Coiled coil</keyword>
<feature type="domain" description="RING-type" evidence="16">
    <location>
        <begin position="525"/>
        <end position="563"/>
    </location>
</feature>
<dbReference type="Pfam" id="PF00097">
    <property type="entry name" value="zf-C3HC4"/>
    <property type="match status" value="1"/>
</dbReference>
<feature type="compositionally biased region" description="Acidic residues" evidence="14">
    <location>
        <begin position="644"/>
        <end position="657"/>
    </location>
</feature>
<feature type="domain" description="FHA" evidence="15">
    <location>
        <begin position="30"/>
        <end position="84"/>
    </location>
</feature>
<evidence type="ECO:0000256" key="8">
    <source>
        <dbReference type="ARBA" id="ARBA00022833"/>
    </source>
</evidence>
<reference evidence="18" key="1">
    <citation type="submission" date="2022-11" db="UniProtKB">
        <authorList>
            <consortium name="EnsemblMetazoa"/>
        </authorList>
    </citation>
    <scope>IDENTIFICATION</scope>
</reference>
<dbReference type="OrthoDB" id="5330228at2759"/>
<evidence type="ECO:0000259" key="16">
    <source>
        <dbReference type="PROSITE" id="PS50089"/>
    </source>
</evidence>
<evidence type="ECO:0000256" key="11">
    <source>
        <dbReference type="ARBA" id="ARBA00023242"/>
    </source>
</evidence>
<dbReference type="GO" id="GO:0061630">
    <property type="term" value="F:ubiquitin protein ligase activity"/>
    <property type="evidence" value="ECO:0007669"/>
    <property type="project" value="TreeGrafter"/>
</dbReference>
<dbReference type="GO" id="GO:0005634">
    <property type="term" value="C:nucleus"/>
    <property type="evidence" value="ECO:0007669"/>
    <property type="project" value="TreeGrafter"/>
</dbReference>
<evidence type="ECO:0000259" key="17">
    <source>
        <dbReference type="PROSITE" id="PS50158"/>
    </source>
</evidence>
<dbReference type="CDD" id="cd22663">
    <property type="entry name" value="FHA_RNF8"/>
    <property type="match status" value="1"/>
</dbReference>
<feature type="compositionally biased region" description="Basic and acidic residues" evidence="14">
    <location>
        <begin position="633"/>
        <end position="643"/>
    </location>
</feature>
<keyword evidence="19" id="KW-1185">Reference proteome</keyword>
<evidence type="ECO:0000256" key="12">
    <source>
        <dbReference type="PROSITE-ProRule" id="PRU00047"/>
    </source>
</evidence>
<dbReference type="GO" id="GO:0070936">
    <property type="term" value="P:protein K48-linked ubiquitination"/>
    <property type="evidence" value="ECO:0007669"/>
    <property type="project" value="TreeGrafter"/>
</dbReference>
<evidence type="ECO:0000313" key="18">
    <source>
        <dbReference type="EnsemblMetazoa" id="XP_038074772.1"/>
    </source>
</evidence>
<dbReference type="InterPro" id="IPR000253">
    <property type="entry name" value="FHA_dom"/>
</dbReference>
<keyword evidence="3" id="KW-0808">Transferase</keyword>
<dbReference type="Pfam" id="PF00498">
    <property type="entry name" value="FHA"/>
    <property type="match status" value="1"/>
</dbReference>
<evidence type="ECO:0000256" key="5">
    <source>
        <dbReference type="ARBA" id="ARBA00022763"/>
    </source>
</evidence>
<protein>
    <recommendedName>
        <fullName evidence="2">E3 ubiquitin-protein ligase CHFR</fullName>
    </recommendedName>
</protein>
<dbReference type="Pfam" id="PF00098">
    <property type="entry name" value="zf-CCHC"/>
    <property type="match status" value="1"/>
</dbReference>
<dbReference type="PANTHER" id="PTHR15067:SF4">
    <property type="entry name" value="E3 UBIQUITIN-PROTEIN LIGASE RNF8"/>
    <property type="match status" value="1"/>
</dbReference>
<keyword evidence="7" id="KW-0833">Ubl conjugation pathway</keyword>
<dbReference type="PROSITE" id="PS50089">
    <property type="entry name" value="ZF_RING_2"/>
    <property type="match status" value="1"/>
</dbReference>
<proteinExistence type="inferred from homology"/>
<dbReference type="GO" id="GO:0035861">
    <property type="term" value="C:site of double-strand break"/>
    <property type="evidence" value="ECO:0007669"/>
    <property type="project" value="TreeGrafter"/>
</dbReference>
<dbReference type="InterPro" id="IPR008984">
    <property type="entry name" value="SMAD_FHA_dom_sf"/>
</dbReference>
<name>A0A914BH60_PATMI</name>
<dbReference type="CDD" id="cd16535">
    <property type="entry name" value="RING-HC_RNF8"/>
    <property type="match status" value="1"/>
</dbReference>
<dbReference type="GeneID" id="119742685"/>
<keyword evidence="8" id="KW-0862">Zinc</keyword>
<dbReference type="GO" id="GO:0042393">
    <property type="term" value="F:histone binding"/>
    <property type="evidence" value="ECO:0007669"/>
    <property type="project" value="TreeGrafter"/>
</dbReference>
<dbReference type="InterPro" id="IPR001878">
    <property type="entry name" value="Znf_CCHC"/>
</dbReference>
<feature type="coiled-coil region" evidence="13">
    <location>
        <begin position="220"/>
        <end position="496"/>
    </location>
</feature>
<evidence type="ECO:0000256" key="14">
    <source>
        <dbReference type="SAM" id="MobiDB-lite"/>
    </source>
</evidence>
<comment type="similarity">
    <text evidence="1">Belongs to the CHFR family.</text>
</comment>
<evidence type="ECO:0000259" key="15">
    <source>
        <dbReference type="PROSITE" id="PS50006"/>
    </source>
</evidence>
<dbReference type="Proteomes" id="UP000887568">
    <property type="component" value="Unplaced"/>
</dbReference>
<evidence type="ECO:0000256" key="3">
    <source>
        <dbReference type="ARBA" id="ARBA00022679"/>
    </source>
</evidence>
<dbReference type="GO" id="GO:0005829">
    <property type="term" value="C:cytosol"/>
    <property type="evidence" value="ECO:0007669"/>
    <property type="project" value="TreeGrafter"/>
</dbReference>
<keyword evidence="11" id="KW-0539">Nucleus</keyword>
<keyword evidence="6 12" id="KW-0863">Zinc-finger</keyword>
<dbReference type="EnsemblMetazoa" id="XM_038218844.1">
    <property type="protein sequence ID" value="XP_038074772.1"/>
    <property type="gene ID" value="LOC119742685"/>
</dbReference>
<dbReference type="GO" id="GO:0003676">
    <property type="term" value="F:nucleic acid binding"/>
    <property type="evidence" value="ECO:0007669"/>
    <property type="project" value="InterPro"/>
</dbReference>
<dbReference type="RefSeq" id="XP_038074772.1">
    <property type="nucleotide sequence ID" value="XM_038218844.1"/>
</dbReference>
<evidence type="ECO:0000256" key="7">
    <source>
        <dbReference type="ARBA" id="ARBA00022786"/>
    </source>
</evidence>
<dbReference type="SMART" id="SM00184">
    <property type="entry name" value="RING"/>
    <property type="match status" value="1"/>
</dbReference>
<dbReference type="GO" id="GO:0008270">
    <property type="term" value="F:zinc ion binding"/>
    <property type="evidence" value="ECO:0007669"/>
    <property type="project" value="UniProtKB-KW"/>
</dbReference>
<dbReference type="GO" id="GO:0000151">
    <property type="term" value="C:ubiquitin ligase complex"/>
    <property type="evidence" value="ECO:0007669"/>
    <property type="project" value="TreeGrafter"/>
</dbReference>
<dbReference type="SUPFAM" id="SSF49879">
    <property type="entry name" value="SMAD/FHA domain"/>
    <property type="match status" value="1"/>
</dbReference>
<feature type="compositionally biased region" description="Polar residues" evidence="14">
    <location>
        <begin position="129"/>
        <end position="138"/>
    </location>
</feature>
<dbReference type="OMA" id="TMISRCH"/>
<dbReference type="InterPro" id="IPR013083">
    <property type="entry name" value="Znf_RING/FYVE/PHD"/>
</dbReference>
<dbReference type="SMART" id="SM00240">
    <property type="entry name" value="FHA"/>
    <property type="match status" value="1"/>
</dbReference>
<feature type="region of interest" description="Disordered" evidence="14">
    <location>
        <begin position="125"/>
        <end position="219"/>
    </location>
</feature>
<keyword evidence="9" id="KW-0156">Chromatin regulator</keyword>
<dbReference type="GO" id="GO:0006302">
    <property type="term" value="P:double-strand break repair"/>
    <property type="evidence" value="ECO:0007669"/>
    <property type="project" value="TreeGrafter"/>
</dbReference>
<dbReference type="PROSITE" id="PS50158">
    <property type="entry name" value="ZF_CCHC"/>
    <property type="match status" value="1"/>
</dbReference>
<evidence type="ECO:0000256" key="13">
    <source>
        <dbReference type="SAM" id="Coils"/>
    </source>
</evidence>
<dbReference type="GO" id="GO:0006511">
    <property type="term" value="P:ubiquitin-dependent protein catabolic process"/>
    <property type="evidence" value="ECO:0007669"/>
    <property type="project" value="TreeGrafter"/>
</dbReference>
<feature type="region of interest" description="Disordered" evidence="14">
    <location>
        <begin position="614"/>
        <end position="660"/>
    </location>
</feature>
<evidence type="ECO:0000256" key="2">
    <source>
        <dbReference type="ARBA" id="ARBA00017908"/>
    </source>
</evidence>
<dbReference type="PROSITE" id="PS50006">
    <property type="entry name" value="FHA_DOMAIN"/>
    <property type="match status" value="1"/>
</dbReference>
<dbReference type="FunFam" id="2.60.200.20:FF:000015">
    <property type="entry name" value="E3 ubiquitin-protein ligase RNF8"/>
    <property type="match status" value="1"/>
</dbReference>
<dbReference type="InterPro" id="IPR018957">
    <property type="entry name" value="Znf_C3HC4_RING-type"/>
</dbReference>
<dbReference type="InterPro" id="IPR017907">
    <property type="entry name" value="Znf_RING_CS"/>
</dbReference>
<evidence type="ECO:0000313" key="19">
    <source>
        <dbReference type="Proteomes" id="UP000887568"/>
    </source>
</evidence>
<sequence>MTTTCEWCLRRYGSQSKKYAVIPLPSGTEVTLGRGQDVTVMLLPKKNPLMLSRKHAIFKETARGQWAVIDNKSLNGVHVNSSRIKSLEPHVLRNGDHVQLGVVAVGEDQAEFVFTLTQESFTPEDASQILDSYSSQRNRGAGGRTDSRKESQESQRMVCKRTSESNDGVAQGRIDQEEKKRKMGTYPATNTDRNENPGPSSGSPSAKRTKLSSATEQELSATLLKEKRLAEKKVAESEEQFKELTRMLAVQQSARELLEKQLKQKEQDISRELESEKEELENKKKQLQEEMEKAVLQQVQQKEQKLQQQLQQQQDALADEKLALEKKLKDEWEKRLLDQEKQLHAVQAEMKSTLEAQVQEKEAIMMEQLKAQREELLKEKMRVENSLQEEWSKKLEEKDKTLGKMQEDLNATLEEEIRKKEEMMLQQLQTQREALQNEKAKVELSLQKELERKLEEKDKDLQAGLEREKAKLEEVIANKEREYGELQTELTASRLEKEAQEICIQKAKEEALQNITDVMENELQCSICSELFIKATTLNCSHSFCNFCIESWMKRKRECPVCRAAITSHNHSIVLDNYIDKMVERLSEEMKQRRKEIVQERKILSFSPVDSANPRPLSPIPIEISSEIDSEEIDHSDIDHSEEVENSEEDEDEDEDYGFGWGRRNRGGACFNCGESDHWVRQCPYR</sequence>
<feature type="domain" description="CCHC-type" evidence="17">
    <location>
        <begin position="670"/>
        <end position="684"/>
    </location>
</feature>
<dbReference type="SUPFAM" id="SSF57850">
    <property type="entry name" value="RING/U-box"/>
    <property type="match status" value="1"/>
</dbReference>
<dbReference type="AlphaFoldDB" id="A0A914BH60"/>
<keyword evidence="10" id="KW-0234">DNA repair</keyword>
<dbReference type="PANTHER" id="PTHR15067">
    <property type="entry name" value="E3 UBIQUITIN-PROTEIN LIGASE RNF8"/>
    <property type="match status" value="1"/>
</dbReference>
<keyword evidence="4" id="KW-0479">Metal-binding</keyword>
<evidence type="ECO:0000256" key="10">
    <source>
        <dbReference type="ARBA" id="ARBA00023204"/>
    </source>
</evidence>
<dbReference type="PROSITE" id="PS00518">
    <property type="entry name" value="ZF_RING_1"/>
    <property type="match status" value="1"/>
</dbReference>
<dbReference type="SMART" id="SM00343">
    <property type="entry name" value="ZnF_C2HC"/>
    <property type="match status" value="1"/>
</dbReference>